<evidence type="ECO:0000256" key="1">
    <source>
        <dbReference type="SAM" id="MobiDB-lite"/>
    </source>
</evidence>
<dbReference type="AlphaFoldDB" id="A0A2V1AP73"/>
<sequence>MLFLRCFVPVLLALLVASQDPDSDLERFQDHLRIFRDVLGVRNETRLAMLRKMLEETHSTTEVPIDVSGGSETTSEMIFSILPIGPMPPPAVPTKTEPLTVTVTSVVTPNPIESTALEEIFKSLLQQHLKTYIQPSPAESRETTSWVEPSKTFENEAAPTQPATPSEPVLIPTDSLDDTKPPSDQSPKGGTKKQLANIKHENKIQVLPQFRHHKIGQAIKGGIYGKPKVAWFGNYATKPEAAVSLPAPETSSVTSFSTEFPEVDTIIEEAPHAEVEEAQGDEEWDYEPEGSSITEAPVPQMTSTAELPLTTASPSSRRSASNAPTKPTTLSSIPKINKSNKTRNPADSVLYATVAPQTPEKLQSTWERRRKTRTAHIYDVFSNTAVAQPSYSSTLGILVFAFFMVFL</sequence>
<feature type="signal peptide" evidence="2">
    <location>
        <begin position="1"/>
        <end position="18"/>
    </location>
</feature>
<feature type="compositionally biased region" description="Low complexity" evidence="1">
    <location>
        <begin position="310"/>
        <end position="325"/>
    </location>
</feature>
<proteinExistence type="predicted"/>
<organism evidence="3 4">
    <name type="scientific">Candidozyma haemuli</name>
    <dbReference type="NCBI Taxonomy" id="45357"/>
    <lineage>
        <taxon>Eukaryota</taxon>
        <taxon>Fungi</taxon>
        <taxon>Dikarya</taxon>
        <taxon>Ascomycota</taxon>
        <taxon>Saccharomycotina</taxon>
        <taxon>Pichiomycetes</taxon>
        <taxon>Metschnikowiaceae</taxon>
        <taxon>Candidozyma</taxon>
    </lineage>
</organism>
<feature type="region of interest" description="Disordered" evidence="1">
    <location>
        <begin position="275"/>
        <end position="345"/>
    </location>
</feature>
<feature type="chain" id="PRO_5016167641" evidence="2">
    <location>
        <begin position="19"/>
        <end position="407"/>
    </location>
</feature>
<dbReference type="OrthoDB" id="10437548at2759"/>
<keyword evidence="4" id="KW-1185">Reference proteome</keyword>
<evidence type="ECO:0000313" key="3">
    <source>
        <dbReference type="EMBL" id="PVH19532.1"/>
    </source>
</evidence>
<name>A0A2V1AP73_9ASCO</name>
<dbReference type="EMBL" id="PKFO01000002">
    <property type="protein sequence ID" value="PVH19532.1"/>
    <property type="molecule type" value="Genomic_DNA"/>
</dbReference>
<gene>
    <name evidence="3" type="ORF">CXQ85_003378</name>
</gene>
<evidence type="ECO:0000256" key="2">
    <source>
        <dbReference type="SAM" id="SignalP"/>
    </source>
</evidence>
<dbReference type="VEuPathDB" id="FungiDB:CXQ85_003378"/>
<dbReference type="RefSeq" id="XP_025340472.1">
    <property type="nucleotide sequence ID" value="XM_025487024.1"/>
</dbReference>
<reference evidence="3 4" key="1">
    <citation type="submission" date="2017-12" db="EMBL/GenBank/DDBJ databases">
        <title>Genome Sequence of a Multidrug-Resistant Candida haemulonii Isolate from a Patient with Chronic Leg Ulcers in Israel.</title>
        <authorList>
            <person name="Chow N.A."/>
            <person name="Gade L."/>
            <person name="Batra D."/>
            <person name="Rowe L.A."/>
            <person name="Ben-Ami R."/>
            <person name="Loparev V.N."/>
            <person name="Litvintseva A.P."/>
        </authorList>
    </citation>
    <scope>NUCLEOTIDE SEQUENCE [LARGE SCALE GENOMIC DNA]</scope>
    <source>
        <strain evidence="3 4">B11899</strain>
    </source>
</reference>
<dbReference type="Proteomes" id="UP000244309">
    <property type="component" value="Unassembled WGS sequence"/>
</dbReference>
<evidence type="ECO:0000313" key="4">
    <source>
        <dbReference type="Proteomes" id="UP000244309"/>
    </source>
</evidence>
<feature type="compositionally biased region" description="Acidic residues" evidence="1">
    <location>
        <begin position="276"/>
        <end position="288"/>
    </location>
</feature>
<keyword evidence="2" id="KW-0732">Signal</keyword>
<protein>
    <submittedName>
        <fullName evidence="3">Uncharacterized protein</fullName>
    </submittedName>
</protein>
<dbReference type="GeneID" id="37008709"/>
<feature type="region of interest" description="Disordered" evidence="1">
    <location>
        <begin position="154"/>
        <end position="194"/>
    </location>
</feature>
<accession>A0A2V1AP73</accession>
<feature type="compositionally biased region" description="Polar residues" evidence="1">
    <location>
        <begin position="326"/>
        <end position="345"/>
    </location>
</feature>
<comment type="caution">
    <text evidence="3">The sequence shown here is derived from an EMBL/GenBank/DDBJ whole genome shotgun (WGS) entry which is preliminary data.</text>
</comment>